<name>A0ABD2P051_9CUCU</name>
<evidence type="ECO:0000313" key="1">
    <source>
        <dbReference type="EMBL" id="KAL3284124.1"/>
    </source>
</evidence>
<comment type="caution">
    <text evidence="1">The sequence shown here is derived from an EMBL/GenBank/DDBJ whole genome shotgun (WGS) entry which is preliminary data.</text>
</comment>
<protein>
    <submittedName>
        <fullName evidence="1">Uncharacterized protein</fullName>
    </submittedName>
</protein>
<dbReference type="EMBL" id="JABFTP020000165">
    <property type="protein sequence ID" value="KAL3284124.1"/>
    <property type="molecule type" value="Genomic_DNA"/>
</dbReference>
<reference evidence="1 2" key="1">
    <citation type="journal article" date="2021" name="BMC Biol.">
        <title>Horizontally acquired antibacterial genes associated with adaptive radiation of ladybird beetles.</title>
        <authorList>
            <person name="Li H.S."/>
            <person name="Tang X.F."/>
            <person name="Huang Y.H."/>
            <person name="Xu Z.Y."/>
            <person name="Chen M.L."/>
            <person name="Du X.Y."/>
            <person name="Qiu B.Y."/>
            <person name="Chen P.T."/>
            <person name="Zhang W."/>
            <person name="Slipinski A."/>
            <person name="Escalona H.E."/>
            <person name="Waterhouse R.M."/>
            <person name="Zwick A."/>
            <person name="Pang H."/>
        </authorList>
    </citation>
    <scope>NUCLEOTIDE SEQUENCE [LARGE SCALE GENOMIC DNA]</scope>
    <source>
        <strain evidence="1">SYSU2018</strain>
    </source>
</reference>
<organism evidence="1 2">
    <name type="scientific">Cryptolaemus montrouzieri</name>
    <dbReference type="NCBI Taxonomy" id="559131"/>
    <lineage>
        <taxon>Eukaryota</taxon>
        <taxon>Metazoa</taxon>
        <taxon>Ecdysozoa</taxon>
        <taxon>Arthropoda</taxon>
        <taxon>Hexapoda</taxon>
        <taxon>Insecta</taxon>
        <taxon>Pterygota</taxon>
        <taxon>Neoptera</taxon>
        <taxon>Endopterygota</taxon>
        <taxon>Coleoptera</taxon>
        <taxon>Polyphaga</taxon>
        <taxon>Cucujiformia</taxon>
        <taxon>Coccinelloidea</taxon>
        <taxon>Coccinellidae</taxon>
        <taxon>Scymninae</taxon>
        <taxon>Scymnini</taxon>
        <taxon>Cryptolaemus</taxon>
    </lineage>
</organism>
<dbReference type="AlphaFoldDB" id="A0ABD2P051"/>
<evidence type="ECO:0000313" key="2">
    <source>
        <dbReference type="Proteomes" id="UP001516400"/>
    </source>
</evidence>
<dbReference type="Proteomes" id="UP001516400">
    <property type="component" value="Unassembled WGS sequence"/>
</dbReference>
<gene>
    <name evidence="1" type="ORF">HHI36_018292</name>
</gene>
<proteinExistence type="predicted"/>
<accession>A0ABD2P051</accession>
<sequence length="95" mass="10774">MPQYVLEEYAKLREFPSFKSWVCEECEQDENIPTDIVRIIETGIKAALGKILPDISDQLETETNELKAQNNILRGEINKLTSVKTSYSAVLNQNG</sequence>
<keyword evidence="2" id="KW-1185">Reference proteome</keyword>